<evidence type="ECO:0008006" key="3">
    <source>
        <dbReference type="Google" id="ProtNLM"/>
    </source>
</evidence>
<evidence type="ECO:0000313" key="2">
    <source>
        <dbReference type="Proteomes" id="UP001162834"/>
    </source>
</evidence>
<accession>A0A9E7C083</accession>
<organism evidence="1 2">
    <name type="scientific">Capillimicrobium parvum</name>
    <dbReference type="NCBI Taxonomy" id="2884022"/>
    <lineage>
        <taxon>Bacteria</taxon>
        <taxon>Bacillati</taxon>
        <taxon>Actinomycetota</taxon>
        <taxon>Thermoleophilia</taxon>
        <taxon>Solirubrobacterales</taxon>
        <taxon>Capillimicrobiaceae</taxon>
        <taxon>Capillimicrobium</taxon>
    </lineage>
</organism>
<proteinExistence type="predicted"/>
<evidence type="ECO:0000313" key="1">
    <source>
        <dbReference type="EMBL" id="UGS35262.1"/>
    </source>
</evidence>
<name>A0A9E7C083_9ACTN</name>
<dbReference type="AlphaFoldDB" id="A0A9E7C083"/>
<reference evidence="1" key="1">
    <citation type="journal article" date="2022" name="Int. J. Syst. Evol. Microbiol.">
        <title>Pseudomonas aegrilactucae sp. nov. and Pseudomonas morbosilactucae sp. nov., pathogens causing bacterial rot of lettuce in Japan.</title>
        <authorList>
            <person name="Sawada H."/>
            <person name="Fujikawa T."/>
            <person name="Satou M."/>
        </authorList>
    </citation>
    <scope>NUCLEOTIDE SEQUENCE</scope>
    <source>
        <strain evidence="1">0166_1</strain>
    </source>
</reference>
<dbReference type="RefSeq" id="WP_259314947.1">
    <property type="nucleotide sequence ID" value="NZ_CP087164.1"/>
</dbReference>
<keyword evidence="2" id="KW-1185">Reference proteome</keyword>
<dbReference type="KEGG" id="sbae:DSM104329_01649"/>
<dbReference type="Proteomes" id="UP001162834">
    <property type="component" value="Chromosome"/>
</dbReference>
<protein>
    <recommendedName>
        <fullName evidence="3">C-type cytochrome biogenesis protein CcmI</fullName>
    </recommendedName>
</protein>
<gene>
    <name evidence="1" type="ORF">DSM104329_01649</name>
</gene>
<sequence>MDVLALLAILALLLLVVAAVSAPLRRRRVDAVRERDHTDRDELEAQREAKYREIRDAELDHQTGKLSEPDWRVLDRQLRAEAVEILRRLDELED</sequence>
<dbReference type="EMBL" id="CP087164">
    <property type="protein sequence ID" value="UGS35262.1"/>
    <property type="molecule type" value="Genomic_DNA"/>
</dbReference>